<reference evidence="1 2" key="1">
    <citation type="submission" date="2020-05" db="EMBL/GenBank/DDBJ databases">
        <title>Identification and distribution of gene clusters putatively required for synthesis of sphingolipid metabolism inhibitors in phylogenetically diverse species of the filamentous fungus Fusarium.</title>
        <authorList>
            <person name="Kim H.-S."/>
            <person name="Busman M."/>
            <person name="Brown D.W."/>
            <person name="Divon H."/>
            <person name="Uhlig S."/>
            <person name="Proctor R.H."/>
        </authorList>
    </citation>
    <scope>NUCLEOTIDE SEQUENCE [LARGE SCALE GENOMIC DNA]</scope>
    <source>
        <strain evidence="1 2">NRRL 25196</strain>
    </source>
</reference>
<sequence>MAPRPFLSLPCELRHMVYKFYFATKQGYHFNAASCKLTAANGEPIDLALMYTCRFVAEETKEMPFLYNDICFKTFYQQDLSVWLCRFDWLVAAQFRKQIQLLIQLSPFITPEIQLRVKERFPWFVGSLSSALTYHNNPGLGWRDRFDICPNDRARSAHREAIEFTLRLLCERSGEQFIKTINESLVGWENSGGARLSNFLNRCYEPWRFPSSLSDLEEMGSRLGEHEAWPSMTAWKTSRRHNMQYRSVYRFSAVSAAIGFLDALPINKRSSLRNITIHEDRISAGEPDGHAIGLIPFCQENGRLRIKHKFSMVRNIFERAYMSEFGVEEDDWSAEIMFKFAGMNLDTVVGNCLSEAMYLPDAGMPDGSYTLLLDGENAGDLCSAFFQREVLKKEAKRLVLDRALKEDPNSAWADDYLYDMELLLEGYPGALAHLCNKTSFFESNFYPGHLNNVDSLMAHYRGVGLERCIAELVFGDMEYDYDFESFSHVPRWGPMVMENFEWRKLPEDRPIPYGEIRI</sequence>
<dbReference type="Proteomes" id="UP000574317">
    <property type="component" value="Unassembled WGS sequence"/>
</dbReference>
<evidence type="ECO:0000313" key="1">
    <source>
        <dbReference type="EMBL" id="KAF5534087.1"/>
    </source>
</evidence>
<dbReference type="AlphaFoldDB" id="A0A8H5IDN7"/>
<evidence type="ECO:0000313" key="2">
    <source>
        <dbReference type="Proteomes" id="UP000574317"/>
    </source>
</evidence>
<proteinExistence type="predicted"/>
<protein>
    <submittedName>
        <fullName evidence="1">Uncharacterized protein</fullName>
    </submittedName>
</protein>
<organism evidence="1 2">
    <name type="scientific">Fusarium napiforme</name>
    <dbReference type="NCBI Taxonomy" id="42672"/>
    <lineage>
        <taxon>Eukaryota</taxon>
        <taxon>Fungi</taxon>
        <taxon>Dikarya</taxon>
        <taxon>Ascomycota</taxon>
        <taxon>Pezizomycotina</taxon>
        <taxon>Sordariomycetes</taxon>
        <taxon>Hypocreomycetidae</taxon>
        <taxon>Hypocreales</taxon>
        <taxon>Nectriaceae</taxon>
        <taxon>Fusarium</taxon>
        <taxon>Fusarium fujikuroi species complex</taxon>
    </lineage>
</organism>
<accession>A0A8H5IDN7</accession>
<keyword evidence="2" id="KW-1185">Reference proteome</keyword>
<name>A0A8H5IDN7_9HYPO</name>
<comment type="caution">
    <text evidence="1">The sequence shown here is derived from an EMBL/GenBank/DDBJ whole genome shotgun (WGS) entry which is preliminary data.</text>
</comment>
<gene>
    <name evidence="1" type="ORF">FNAPI_12482</name>
</gene>
<dbReference type="EMBL" id="JAAOAO010000649">
    <property type="protein sequence ID" value="KAF5534087.1"/>
    <property type="molecule type" value="Genomic_DNA"/>
</dbReference>